<keyword evidence="1" id="KW-0223">Dioxygenase</keyword>
<dbReference type="SUPFAM" id="SSF51197">
    <property type="entry name" value="Clavaminate synthase-like"/>
    <property type="match status" value="1"/>
</dbReference>
<protein>
    <submittedName>
        <fullName evidence="1">Phytanoyl-CoA dioxygenase family protein</fullName>
    </submittedName>
</protein>
<dbReference type="Proteomes" id="UP001143304">
    <property type="component" value="Unassembled WGS sequence"/>
</dbReference>
<sequence length="268" mass="29975">MEVAVSTYQVDSTQCENYRGEGFVKLDGVFSPHQVRLYERAVSAAIEEKNNLQAEKPPNSESTAYEQAFLQVMNIWRRSEAVRAMVFNETLAQIAADLMGVTGVRLYHDQALYKRAGGGSTPWHCDQYYWPLDGDNTTTVWIPLQDTSLEMGALSFSAKSHLVDLGRHLPIGEDSESIISERLATMQLAQVENAFKAGDVSFHSGWTFHSARRNTTGSPRRAMTIIYMADGTRLKQPENDNQLADWQQWCPGAKVGEVVQTPLNPLLC</sequence>
<gene>
    <name evidence="1" type="ORF">EYC82_15430</name>
</gene>
<reference evidence="1" key="1">
    <citation type="submission" date="2019-02" db="EMBL/GenBank/DDBJ databases">
        <authorList>
            <person name="Li S.-H."/>
        </authorList>
    </citation>
    <scope>NUCLEOTIDE SEQUENCE</scope>
    <source>
        <strain evidence="1">IMCC11814</strain>
    </source>
</reference>
<proteinExistence type="predicted"/>
<dbReference type="InterPro" id="IPR008775">
    <property type="entry name" value="Phytyl_CoA_dOase-like"/>
</dbReference>
<keyword evidence="1" id="KW-0560">Oxidoreductase</keyword>
<dbReference type="PANTHER" id="PTHR20883">
    <property type="entry name" value="PHYTANOYL-COA DIOXYGENASE DOMAIN CONTAINING 1"/>
    <property type="match status" value="1"/>
</dbReference>
<comment type="caution">
    <text evidence="1">The sequence shown here is derived from an EMBL/GenBank/DDBJ whole genome shotgun (WGS) entry which is preliminary data.</text>
</comment>
<dbReference type="GO" id="GO:0051213">
    <property type="term" value="F:dioxygenase activity"/>
    <property type="evidence" value="ECO:0007669"/>
    <property type="project" value="UniProtKB-KW"/>
</dbReference>
<evidence type="ECO:0000313" key="1">
    <source>
        <dbReference type="EMBL" id="MCX2978758.1"/>
    </source>
</evidence>
<dbReference type="Gene3D" id="2.60.120.620">
    <property type="entry name" value="q2cbj1_9rhob like domain"/>
    <property type="match status" value="1"/>
</dbReference>
<name>A0ABT3T8Z2_9GAMM</name>
<dbReference type="PANTHER" id="PTHR20883:SF49">
    <property type="entry name" value="PHYTANOYL-COA DIOXYGENASE"/>
    <property type="match status" value="1"/>
</dbReference>
<dbReference type="Pfam" id="PF05721">
    <property type="entry name" value="PhyH"/>
    <property type="match status" value="1"/>
</dbReference>
<dbReference type="EMBL" id="SHNO01000001">
    <property type="protein sequence ID" value="MCX2978758.1"/>
    <property type="molecule type" value="Genomic_DNA"/>
</dbReference>
<accession>A0ABT3T8Z2</accession>
<organism evidence="1 2">
    <name type="scientific">Candidatus Marimicrobium litorale</name>
    <dbReference type="NCBI Taxonomy" id="2518991"/>
    <lineage>
        <taxon>Bacteria</taxon>
        <taxon>Pseudomonadati</taxon>
        <taxon>Pseudomonadota</taxon>
        <taxon>Gammaproteobacteria</taxon>
        <taxon>Cellvibrionales</taxon>
        <taxon>Halieaceae</taxon>
        <taxon>Marimicrobium</taxon>
    </lineage>
</organism>
<keyword evidence="2" id="KW-1185">Reference proteome</keyword>
<evidence type="ECO:0000313" key="2">
    <source>
        <dbReference type="Proteomes" id="UP001143304"/>
    </source>
</evidence>